<dbReference type="Pfam" id="PF23552">
    <property type="entry name" value="ParB_C"/>
    <property type="match status" value="1"/>
</dbReference>
<dbReference type="Pfam" id="PF17762">
    <property type="entry name" value="HTH_ParB"/>
    <property type="match status" value="1"/>
</dbReference>
<dbReference type="FunFam" id="1.10.10.2830:FF:000001">
    <property type="entry name" value="Chromosome partitioning protein ParB"/>
    <property type="match status" value="1"/>
</dbReference>
<dbReference type="GO" id="GO:0045881">
    <property type="term" value="P:positive regulation of sporulation resulting in formation of a cellular spore"/>
    <property type="evidence" value="ECO:0007669"/>
    <property type="project" value="TreeGrafter"/>
</dbReference>
<dbReference type="InterPro" id="IPR003115">
    <property type="entry name" value="ParB_N"/>
</dbReference>
<dbReference type="RefSeq" id="WP_203367227.1">
    <property type="nucleotide sequence ID" value="NZ_WSFT01000047.1"/>
</dbReference>
<dbReference type="CDD" id="cd16393">
    <property type="entry name" value="SPO0J_N"/>
    <property type="match status" value="1"/>
</dbReference>
<dbReference type="InterPro" id="IPR004437">
    <property type="entry name" value="ParB/RepB/Spo0J"/>
</dbReference>
<evidence type="ECO:0000256" key="3">
    <source>
        <dbReference type="ARBA" id="ARBA00022829"/>
    </source>
</evidence>
<accession>A0A942Z813</accession>
<dbReference type="SUPFAM" id="SSF109709">
    <property type="entry name" value="KorB DNA-binding domain-like"/>
    <property type="match status" value="1"/>
</dbReference>
<keyword evidence="8" id="KW-1185">Reference proteome</keyword>
<dbReference type="PANTHER" id="PTHR33375">
    <property type="entry name" value="CHROMOSOME-PARTITIONING PROTEIN PARB-RELATED"/>
    <property type="match status" value="1"/>
</dbReference>
<organism evidence="7 8">
    <name type="scientific">Anaeromonas frigoriresistens</name>
    <dbReference type="NCBI Taxonomy" id="2683708"/>
    <lineage>
        <taxon>Bacteria</taxon>
        <taxon>Bacillati</taxon>
        <taxon>Bacillota</taxon>
        <taxon>Tissierellia</taxon>
        <taxon>Tissierellales</taxon>
        <taxon>Thermohalobacteraceae</taxon>
        <taxon>Anaeromonas</taxon>
    </lineage>
</organism>
<dbReference type="FunFam" id="3.90.1530.30:FF:000001">
    <property type="entry name" value="Chromosome partitioning protein ParB"/>
    <property type="match status" value="1"/>
</dbReference>
<dbReference type="Pfam" id="PF02195">
    <property type="entry name" value="ParB_N"/>
    <property type="match status" value="1"/>
</dbReference>
<evidence type="ECO:0000256" key="2">
    <source>
        <dbReference type="ARBA" id="ARBA00006295"/>
    </source>
</evidence>
<dbReference type="InterPro" id="IPR057240">
    <property type="entry name" value="ParB_dimer_C"/>
</dbReference>
<keyword evidence="3" id="KW-0159">Chromosome partition</keyword>
<dbReference type="SUPFAM" id="SSF110849">
    <property type="entry name" value="ParB/Sulfiredoxin"/>
    <property type="match status" value="1"/>
</dbReference>
<dbReference type="Proteomes" id="UP000724672">
    <property type="component" value="Unassembled WGS sequence"/>
</dbReference>
<dbReference type="InterPro" id="IPR036086">
    <property type="entry name" value="ParB/Sulfiredoxin_sf"/>
</dbReference>
<dbReference type="EMBL" id="WSFT01000047">
    <property type="protein sequence ID" value="MBS4539302.1"/>
    <property type="molecule type" value="Genomic_DNA"/>
</dbReference>
<protein>
    <submittedName>
        <fullName evidence="7">ParB/RepB/Spo0J family partition protein</fullName>
    </submittedName>
</protein>
<dbReference type="GO" id="GO:0005694">
    <property type="term" value="C:chromosome"/>
    <property type="evidence" value="ECO:0007669"/>
    <property type="project" value="TreeGrafter"/>
</dbReference>
<dbReference type="Gene3D" id="1.10.10.2830">
    <property type="match status" value="1"/>
</dbReference>
<comment type="subcellular location">
    <subcellularLocation>
        <location evidence="1">Cytoplasm</location>
        <location evidence="1">Nucleoid</location>
    </subcellularLocation>
</comment>
<dbReference type="GO" id="GO:0009295">
    <property type="term" value="C:nucleoid"/>
    <property type="evidence" value="ECO:0007669"/>
    <property type="project" value="UniProtKB-SubCell"/>
</dbReference>
<feature type="region of interest" description="Disordered" evidence="5">
    <location>
        <begin position="226"/>
        <end position="246"/>
    </location>
</feature>
<dbReference type="SMART" id="SM00470">
    <property type="entry name" value="ParB"/>
    <property type="match status" value="1"/>
</dbReference>
<proteinExistence type="inferred from homology"/>
<evidence type="ECO:0000256" key="5">
    <source>
        <dbReference type="SAM" id="MobiDB-lite"/>
    </source>
</evidence>
<dbReference type="InterPro" id="IPR001387">
    <property type="entry name" value="Cro/C1-type_HTH"/>
</dbReference>
<reference evidence="7" key="1">
    <citation type="submission" date="2019-12" db="EMBL/GenBank/DDBJ databases">
        <title>Clostridiaceae gen. nov. sp. nov., isolated from sediment in Xinjiang, China.</title>
        <authorList>
            <person name="Zhang R."/>
        </authorList>
    </citation>
    <scope>NUCLEOTIDE SEQUENCE</scope>
    <source>
        <strain evidence="7">D2Q-11</strain>
    </source>
</reference>
<dbReference type="PROSITE" id="PS50943">
    <property type="entry name" value="HTH_CROC1"/>
    <property type="match status" value="1"/>
</dbReference>
<gene>
    <name evidence="7" type="ORF">GOQ27_12575</name>
</gene>
<dbReference type="GO" id="GO:0007059">
    <property type="term" value="P:chromosome segregation"/>
    <property type="evidence" value="ECO:0007669"/>
    <property type="project" value="UniProtKB-KW"/>
</dbReference>
<dbReference type="CDD" id="cd00093">
    <property type="entry name" value="HTH_XRE"/>
    <property type="match status" value="1"/>
</dbReference>
<evidence type="ECO:0000313" key="8">
    <source>
        <dbReference type="Proteomes" id="UP000724672"/>
    </source>
</evidence>
<name>A0A942Z813_9FIRM</name>
<sequence>MTKKKRGLGRGLSALIPDEPQEEIKIIDNQGEEKIISVNISDIKPNANQPRQSFNNESLKELSESIEKVGLIQPIVVKKDKSGYEIIAGERRFRAAKLIGLDKVPCILRSEDERKSTEMALVENIQREDLNSIEEAIAYDHMLKKHNLTQEELSEIVGKSRTYISNLIRLLNLSDKVKSMIKKGQLSSGHGRTLLSISDKEKQYNVALSILENDLSVRETEKLVKELQKPKQQKPKKEKKQDPLTKGIEENLRKILGTKVTINKGKKKSKIEIEYYNDEDLDRILELLDK</sequence>
<comment type="caution">
    <text evidence="7">The sequence shown here is derived from an EMBL/GenBank/DDBJ whole genome shotgun (WGS) entry which is preliminary data.</text>
</comment>
<keyword evidence="4" id="KW-0238">DNA-binding</keyword>
<evidence type="ECO:0000259" key="6">
    <source>
        <dbReference type="PROSITE" id="PS50943"/>
    </source>
</evidence>
<evidence type="ECO:0000256" key="4">
    <source>
        <dbReference type="ARBA" id="ARBA00023125"/>
    </source>
</evidence>
<evidence type="ECO:0000313" key="7">
    <source>
        <dbReference type="EMBL" id="MBS4539302.1"/>
    </source>
</evidence>
<dbReference type="InterPro" id="IPR041468">
    <property type="entry name" value="HTH_ParB/Spo0J"/>
</dbReference>
<feature type="domain" description="HTH cro/C1-type" evidence="6">
    <location>
        <begin position="144"/>
        <end position="167"/>
    </location>
</feature>
<comment type="similarity">
    <text evidence="2">Belongs to the ParB family.</text>
</comment>
<evidence type="ECO:0000256" key="1">
    <source>
        <dbReference type="ARBA" id="ARBA00004453"/>
    </source>
</evidence>
<dbReference type="InterPro" id="IPR050336">
    <property type="entry name" value="Chromosome_partition/occlusion"/>
</dbReference>
<dbReference type="GO" id="GO:0003677">
    <property type="term" value="F:DNA binding"/>
    <property type="evidence" value="ECO:0007669"/>
    <property type="project" value="UniProtKB-KW"/>
</dbReference>
<dbReference type="Gene3D" id="3.90.1530.30">
    <property type="match status" value="1"/>
</dbReference>
<dbReference type="AlphaFoldDB" id="A0A942Z813"/>
<dbReference type="NCBIfam" id="TIGR00180">
    <property type="entry name" value="parB_part"/>
    <property type="match status" value="1"/>
</dbReference>
<dbReference type="PANTHER" id="PTHR33375:SF1">
    <property type="entry name" value="CHROMOSOME-PARTITIONING PROTEIN PARB-RELATED"/>
    <property type="match status" value="1"/>
</dbReference>